<keyword evidence="2" id="KW-0255">Endonuclease</keyword>
<sequence length="329" mass="38312">MSSRRQKKNELIKENRKKATHVKGQTIYIGFQCLNHECEHFLFVKKDDICEDFELYCSKCNFKFEYGGETEFFDYKYKVDGEIIKEDKFIVSHDNYIAEASEFKYCVLCNALKPISAFSTLKRLKSKSSSGHQSECKTCKDIYNNLANPIRTIDQHREYAQKRKLFVNIAGNHKLNSTEVYSRFNHSCFNCGKDLKIYQNSKEKPLDHTLPVKFLWPLTTENATLLCQTCNTRKSDKWPSEFYEVDQLGELHRLTGIPYAILSGDAHYNPLAIEKLKDSKEVEKLVNKFAKYEDKLISLRNSIIEYEGFDFFEGPNISKDLISRANAAR</sequence>
<evidence type="ECO:0000313" key="2">
    <source>
        <dbReference type="EMBL" id="MET3548335.1"/>
    </source>
</evidence>
<organism evidence="2 3">
    <name type="scientific">Paenibacillus favisporus</name>
    <dbReference type="NCBI Taxonomy" id="221028"/>
    <lineage>
        <taxon>Bacteria</taxon>
        <taxon>Bacillati</taxon>
        <taxon>Bacillota</taxon>
        <taxon>Bacilli</taxon>
        <taxon>Bacillales</taxon>
        <taxon>Paenibacillaceae</taxon>
        <taxon>Paenibacillus</taxon>
    </lineage>
</organism>
<dbReference type="Gene3D" id="1.10.30.50">
    <property type="match status" value="1"/>
</dbReference>
<proteinExistence type="predicted"/>
<dbReference type="Pfam" id="PF01844">
    <property type="entry name" value="HNH"/>
    <property type="match status" value="1"/>
</dbReference>
<keyword evidence="2" id="KW-0540">Nuclease</keyword>
<name>A0ABV2F984_9BACL</name>
<evidence type="ECO:0000259" key="1">
    <source>
        <dbReference type="Pfam" id="PF01844"/>
    </source>
</evidence>
<dbReference type="RefSeq" id="WP_354500669.1">
    <property type="nucleotide sequence ID" value="NZ_JBEPLV010000006.1"/>
</dbReference>
<dbReference type="EMBL" id="JBEPLV010000006">
    <property type="protein sequence ID" value="MET3548335.1"/>
    <property type="molecule type" value="Genomic_DNA"/>
</dbReference>
<reference evidence="2 3" key="1">
    <citation type="submission" date="2024-06" db="EMBL/GenBank/DDBJ databases">
        <title>Genomic Encyclopedia of Type Strains, Phase IV (KMG-IV): sequencing the most valuable type-strain genomes for metagenomic binning, comparative biology and taxonomic classification.</title>
        <authorList>
            <person name="Goeker M."/>
        </authorList>
    </citation>
    <scope>NUCLEOTIDE SEQUENCE [LARGE SCALE GENOMIC DNA]</scope>
    <source>
        <strain evidence="2 3">DSM 17253</strain>
    </source>
</reference>
<comment type="caution">
    <text evidence="2">The sequence shown here is derived from an EMBL/GenBank/DDBJ whole genome shotgun (WGS) entry which is preliminary data.</text>
</comment>
<dbReference type="GO" id="GO:0004519">
    <property type="term" value="F:endonuclease activity"/>
    <property type="evidence" value="ECO:0007669"/>
    <property type="project" value="UniProtKB-KW"/>
</dbReference>
<protein>
    <submittedName>
        <fullName evidence="2">5-methylcytosine-specific restriction endonuclease McrA</fullName>
    </submittedName>
</protein>
<feature type="domain" description="HNH" evidence="1">
    <location>
        <begin position="188"/>
        <end position="237"/>
    </location>
</feature>
<keyword evidence="3" id="KW-1185">Reference proteome</keyword>
<dbReference type="InterPro" id="IPR002711">
    <property type="entry name" value="HNH"/>
</dbReference>
<keyword evidence="2" id="KW-0378">Hydrolase</keyword>
<accession>A0ABV2F984</accession>
<dbReference type="Proteomes" id="UP001549098">
    <property type="component" value="Unassembled WGS sequence"/>
</dbReference>
<gene>
    <name evidence="2" type="ORF">ABID47_004965</name>
</gene>
<evidence type="ECO:0000313" key="3">
    <source>
        <dbReference type="Proteomes" id="UP001549098"/>
    </source>
</evidence>